<accession>F9GCC9</accession>
<evidence type="ECO:0000313" key="1">
    <source>
        <dbReference type="EMBL" id="EGU73179.1"/>
    </source>
</evidence>
<protein>
    <submittedName>
        <fullName evidence="1">Uncharacterized protein</fullName>
    </submittedName>
</protein>
<dbReference type="OrthoDB" id="10654377at2759"/>
<gene>
    <name evidence="1" type="ORF">FOXB_16312</name>
</gene>
<reference evidence="1" key="1">
    <citation type="journal article" date="2012" name="Mol. Plant Microbe Interact.">
        <title>A highly conserved effector in Fusarium oxysporum is required for full virulence on Arabidopsis.</title>
        <authorList>
            <person name="Thatcher L.F."/>
            <person name="Gardiner D.M."/>
            <person name="Kazan K."/>
            <person name="Manners J."/>
        </authorList>
    </citation>
    <scope>NUCLEOTIDE SEQUENCE [LARGE SCALE GENOMIC DNA]</scope>
    <source>
        <strain evidence="1">Fo5176</strain>
    </source>
</reference>
<proteinExistence type="predicted"/>
<dbReference type="EMBL" id="AFQF01004943">
    <property type="protein sequence ID" value="EGU73179.1"/>
    <property type="molecule type" value="Genomic_DNA"/>
</dbReference>
<organism evidence="1">
    <name type="scientific">Fusarium oxysporum (strain Fo5176)</name>
    <name type="common">Fusarium vascular wilt</name>
    <dbReference type="NCBI Taxonomy" id="660025"/>
    <lineage>
        <taxon>Eukaryota</taxon>
        <taxon>Fungi</taxon>
        <taxon>Dikarya</taxon>
        <taxon>Ascomycota</taxon>
        <taxon>Pezizomycotina</taxon>
        <taxon>Sordariomycetes</taxon>
        <taxon>Hypocreomycetidae</taxon>
        <taxon>Hypocreales</taxon>
        <taxon>Nectriaceae</taxon>
        <taxon>Fusarium</taxon>
        <taxon>Fusarium oxysporum species complex</taxon>
    </lineage>
</organism>
<dbReference type="AlphaFoldDB" id="F9GCC9"/>
<sequence>MPLSSTLTVFSGLIQPYSSSQIFKYQLADLVFAQWLVISLLTEEGFDATSKLAMRESVAEGHLPQNPTNKAVLLTGGKMLIFYSCKKGGEKTAREFVWGDDFLCYALSGVILEVVADGTLKGFQTVSLSIMKQMEAAGGEGIDADDESIEEEL</sequence>
<comment type="caution">
    <text evidence="1">The sequence shown here is derived from an EMBL/GenBank/DDBJ whole genome shotgun (WGS) entry which is preliminary data.</text>
</comment>
<name>F9GCC9_FUSOF</name>